<dbReference type="Gene3D" id="3.30.900.20">
    <property type="match status" value="1"/>
</dbReference>
<dbReference type="OrthoDB" id="6232638at2759"/>
<dbReference type="PANTHER" id="PTHR15681">
    <property type="entry name" value="MAD2L1-BINDING PROTEIN"/>
    <property type="match status" value="1"/>
</dbReference>
<comment type="caution">
    <text evidence="1">The sequence shown here is derived from an EMBL/GenBank/DDBJ whole genome shotgun (WGS) entry which is preliminary data.</text>
</comment>
<accession>A0A8E0RS88</accession>
<organism evidence="1 2">
    <name type="scientific">Fasciolopsis buskii</name>
    <dbReference type="NCBI Taxonomy" id="27845"/>
    <lineage>
        <taxon>Eukaryota</taxon>
        <taxon>Metazoa</taxon>
        <taxon>Spiralia</taxon>
        <taxon>Lophotrochozoa</taxon>
        <taxon>Platyhelminthes</taxon>
        <taxon>Trematoda</taxon>
        <taxon>Digenea</taxon>
        <taxon>Plagiorchiida</taxon>
        <taxon>Echinostomata</taxon>
        <taxon>Echinostomatoidea</taxon>
        <taxon>Fasciolidae</taxon>
        <taxon>Fasciolopsis</taxon>
    </lineage>
</organism>
<evidence type="ECO:0000313" key="1">
    <source>
        <dbReference type="EMBL" id="KAA0186727.1"/>
    </source>
</evidence>
<dbReference type="InterPro" id="IPR053729">
    <property type="entry name" value="MAD2L1BP_domain_sf"/>
</dbReference>
<sequence length="234" mass="27229">MALRHISSQRLSVGRQPLKQKECYDLFCQFFELFLYQTGQFPDFMLIRKTKSEYATLRSNKDFHSKKIAKFLDSLHQMRTEIENLPFFVNYFLLLLGNLPSHPKRAFLIDFSSVACTSTDEFLTIPSFSTFFKAFIEDSVCQQAFAEMKPTRIFLYLYAPRSFRSKWFLPKIGFHLFEKCPLFVLQVVVDSCHSLIMDEEEAELTLSDVRQVLTASPADYMWFASPVILNGISA</sequence>
<name>A0A8E0RS88_9TREM</name>
<evidence type="ECO:0000313" key="2">
    <source>
        <dbReference type="Proteomes" id="UP000728185"/>
    </source>
</evidence>
<dbReference type="PANTHER" id="PTHR15681:SF1">
    <property type="entry name" value="MAD2L1-BINDING PROTEIN"/>
    <property type="match status" value="1"/>
</dbReference>
<dbReference type="GO" id="GO:0005634">
    <property type="term" value="C:nucleus"/>
    <property type="evidence" value="ECO:0007669"/>
    <property type="project" value="InterPro"/>
</dbReference>
<gene>
    <name evidence="1" type="ORF">FBUS_03977</name>
</gene>
<dbReference type="InterPro" id="IPR009511">
    <property type="entry name" value="MAD1/Cdc20-bound-Mad2-bd"/>
</dbReference>
<dbReference type="AlphaFoldDB" id="A0A8E0RS88"/>
<dbReference type="EMBL" id="LUCM01009592">
    <property type="protein sequence ID" value="KAA0186727.1"/>
    <property type="molecule type" value="Genomic_DNA"/>
</dbReference>
<dbReference type="GO" id="GO:0007096">
    <property type="term" value="P:regulation of exit from mitosis"/>
    <property type="evidence" value="ECO:0007669"/>
    <property type="project" value="InterPro"/>
</dbReference>
<reference evidence="1" key="1">
    <citation type="submission" date="2019-05" db="EMBL/GenBank/DDBJ databases">
        <title>Annotation for the trematode Fasciolopsis buski.</title>
        <authorList>
            <person name="Choi Y.-J."/>
        </authorList>
    </citation>
    <scope>NUCLEOTIDE SEQUENCE</scope>
    <source>
        <strain evidence="1">HT</strain>
        <tissue evidence="1">Whole worm</tissue>
    </source>
</reference>
<dbReference type="Proteomes" id="UP000728185">
    <property type="component" value="Unassembled WGS sequence"/>
</dbReference>
<protein>
    <submittedName>
        <fullName evidence="1">Uncharacterized protein</fullName>
    </submittedName>
</protein>
<keyword evidence="2" id="KW-1185">Reference proteome</keyword>
<proteinExistence type="predicted"/>